<feature type="compositionally biased region" description="Pro residues" evidence="1">
    <location>
        <begin position="21"/>
        <end position="35"/>
    </location>
</feature>
<feature type="compositionally biased region" description="Basic and acidic residues" evidence="1">
    <location>
        <begin position="690"/>
        <end position="699"/>
    </location>
</feature>
<feature type="compositionally biased region" description="Polar residues" evidence="1">
    <location>
        <begin position="647"/>
        <end position="656"/>
    </location>
</feature>
<dbReference type="OrthoDB" id="431557at2759"/>
<feature type="compositionally biased region" description="Low complexity" evidence="1">
    <location>
        <begin position="414"/>
        <end position="423"/>
    </location>
</feature>
<feature type="region of interest" description="Disordered" evidence="1">
    <location>
        <begin position="1251"/>
        <end position="1272"/>
    </location>
</feature>
<feature type="compositionally biased region" description="Basic and acidic residues" evidence="1">
    <location>
        <begin position="542"/>
        <end position="558"/>
    </location>
</feature>
<feature type="compositionally biased region" description="Gly residues" evidence="1">
    <location>
        <begin position="390"/>
        <end position="413"/>
    </location>
</feature>
<feature type="compositionally biased region" description="Low complexity" evidence="1">
    <location>
        <begin position="36"/>
        <end position="49"/>
    </location>
</feature>
<organism evidence="2">
    <name type="scientific">Kwoniella dejecticola CBS 10117</name>
    <dbReference type="NCBI Taxonomy" id="1296121"/>
    <lineage>
        <taxon>Eukaryota</taxon>
        <taxon>Fungi</taxon>
        <taxon>Dikarya</taxon>
        <taxon>Basidiomycota</taxon>
        <taxon>Agaricomycotina</taxon>
        <taxon>Tremellomycetes</taxon>
        <taxon>Tremellales</taxon>
        <taxon>Cryptococcaceae</taxon>
        <taxon>Kwoniella</taxon>
    </lineage>
</organism>
<feature type="region of interest" description="Disordered" evidence="1">
    <location>
        <begin position="1055"/>
        <end position="1075"/>
    </location>
</feature>
<reference evidence="2" key="1">
    <citation type="submission" date="2013-07" db="EMBL/GenBank/DDBJ databases">
        <title>The Genome Sequence of Cryptococcus dejecticola CBS10117.</title>
        <authorList>
            <consortium name="The Broad Institute Genome Sequencing Platform"/>
            <person name="Cuomo C."/>
            <person name="Litvintseva A."/>
            <person name="Chen Y."/>
            <person name="Heitman J."/>
            <person name="Sun S."/>
            <person name="Springer D."/>
            <person name="Dromer F."/>
            <person name="Young S.K."/>
            <person name="Zeng Q."/>
            <person name="Gargeya S."/>
            <person name="Fitzgerald M."/>
            <person name="Abouelleil A."/>
            <person name="Alvarado L."/>
            <person name="Berlin A.M."/>
            <person name="Chapman S.B."/>
            <person name="Dewar J."/>
            <person name="Goldberg J."/>
            <person name="Griggs A."/>
            <person name="Gujja S."/>
            <person name="Hansen M."/>
            <person name="Howarth C."/>
            <person name="Imamovic A."/>
            <person name="Larimer J."/>
            <person name="McCowan C."/>
            <person name="Murphy C."/>
            <person name="Pearson M."/>
            <person name="Priest M."/>
            <person name="Roberts A."/>
            <person name="Saif S."/>
            <person name="Shea T."/>
            <person name="Sykes S."/>
            <person name="Wortman J."/>
            <person name="Nusbaum C."/>
            <person name="Birren B."/>
        </authorList>
    </citation>
    <scope>NUCLEOTIDE SEQUENCE [LARGE SCALE GENOMIC DNA]</scope>
    <source>
        <strain evidence="2">CBS 10117</strain>
    </source>
</reference>
<evidence type="ECO:0000256" key="1">
    <source>
        <dbReference type="SAM" id="MobiDB-lite"/>
    </source>
</evidence>
<proteinExistence type="predicted"/>
<feature type="compositionally biased region" description="Low complexity" evidence="1">
    <location>
        <begin position="66"/>
        <end position="94"/>
    </location>
</feature>
<feature type="compositionally biased region" description="Polar residues" evidence="1">
    <location>
        <begin position="125"/>
        <end position="139"/>
    </location>
</feature>
<dbReference type="STRING" id="1296121.A0A1A5ZV90"/>
<gene>
    <name evidence="2" type="ORF">I303_07628</name>
</gene>
<feature type="region of interest" description="Disordered" evidence="1">
    <location>
        <begin position="478"/>
        <end position="597"/>
    </location>
</feature>
<feature type="region of interest" description="Disordered" evidence="1">
    <location>
        <begin position="66"/>
        <end position="462"/>
    </location>
</feature>
<feature type="compositionally biased region" description="Basic and acidic residues" evidence="1">
    <location>
        <begin position="1060"/>
        <end position="1074"/>
    </location>
</feature>
<protein>
    <submittedName>
        <fullName evidence="2">Uncharacterized protein</fullName>
    </submittedName>
</protein>
<feature type="compositionally biased region" description="Low complexity" evidence="1">
    <location>
        <begin position="219"/>
        <end position="239"/>
    </location>
</feature>
<feature type="region of interest" description="Disordered" evidence="1">
    <location>
        <begin position="614"/>
        <end position="746"/>
    </location>
</feature>
<feature type="compositionally biased region" description="Polar residues" evidence="1">
    <location>
        <begin position="858"/>
        <end position="879"/>
    </location>
</feature>
<dbReference type="EMBL" id="KI894036">
    <property type="protein sequence ID" value="OBR81718.1"/>
    <property type="molecule type" value="Genomic_DNA"/>
</dbReference>
<sequence length="1318" mass="140923">MNKRGPTGLPTKPYMQNNGPGPGPAPPLPAGPPPQMQQQQYPQGQVDQAAHAAAWAAYYQAQGVNPAAASYSAAPQPATPVQAAQGTPNPYANYGYGGGAQHAGYQPALGQQAGPSQPFRPPPNTQAYATTTSQPSLGYQQPGAYGQQSQVYSPNPTAGYSTPQPQQPIQAQGRPPFAQQQQQQQQPNYNWGAQQPQQQQPMPPQQPQGGYGRPPPVQQQPVAQPYPQQSGPVYPQQPQQQPPFAGPAGNNQPFRPTGPAQHSPYRPPLNQHRPPRPPISTPVGGGFPPAKRPRFDGPGGIRPPNGPMQMQMQSQSQNSPTPNIRPPSAPAAFNAGTAGVNGGQPGFGNAGVTVASRGGMSGSTGRGGAPIPPSRPPIHLGGGGPPPFGIGLGRGGSLRGGLAGRGARGGSVGVVGAPRGPSGMRVGRSSLPPAPVKKDVHAHTHTHTQTPKKEKRKEELRTTMTDFRIVGIEVRGLGWSWGKMGGDDEGEEEVKPEVEANTQVDDISVPVPGENENKVEDLVDAKQEITEESGSTETLQETTKEEINGSGEEVKVESSEVNGNGGVSEVTENGIEAVEEKEKRGEKRKAKSPDSGVFGISFFSLISSGPNLKEETAAKKRNSSYLLTHNKPNHPVSLPESSSSTSANMFQSNQNRFRIYFDSPPELDRIPKSARRKRGRESSSVAPSRAGEEVEHEAEAEAQVEPAIKEEVIAGEGAQVQEEGAETVAEEHPEIVDEGQTNIEGEQLPEVIGPVLENSEIVGVAQPTAAESDFIEPSLESQDPAAQPEPSAEQNHGQSENLEEFADVSMITDSGLAITAEEAIPSSEPTPLDGPAAAEAVDAAQDVPAEAEFAQAESIEQQASTGPDQPAESTDTSEQLEQIADEVVAQSIETPAVETITTNTVDSEYQAEGSATVMSRRHSNAITDYQSTVVGETAPPTSTVPTAPKSVPSTNRLSILYEKSSRRICIDSDVVEKVKIWRAEGKIEVCFKHLTAEGEAGLPKGILVESYDSADQRYITLTSATISSFFVEPDYTTPNEEGKSIPPFHRFSTSSSSIKAELDNENKSENEEVNARSGAIENEGLVLVVHLNKKNPLSEPKWCRNNSADNWLYEQFGSRRIEKDEEAGDGFGTAGWKGKLEVMDPDPPPTLQSILENWQSTSSYGTTSTRNQFIASLLDNPLDTLEILLRLTRGDRNPIYSSNPSSFTSFNQTIAIRKDSPYTNNQTHVSLAVLAMYRLTTDLIEKMALTSTSTSATDEEEKLSTQQKEKDKLNESVNEIIASLPNNMILRSLDGLWKEWNSHNSSSSSSKGASGNGK</sequence>
<name>A0A1A5ZV90_9TREE</name>
<feature type="compositionally biased region" description="Low complexity" evidence="1">
    <location>
        <begin position="307"/>
        <end position="322"/>
    </location>
</feature>
<dbReference type="VEuPathDB" id="FungiDB:I303_07628"/>
<feature type="compositionally biased region" description="Low complexity" evidence="1">
    <location>
        <begin position="835"/>
        <end position="851"/>
    </location>
</feature>
<feature type="compositionally biased region" description="Polar residues" evidence="1">
    <location>
        <begin position="532"/>
        <end position="541"/>
    </location>
</feature>
<feature type="region of interest" description="Disordered" evidence="1">
    <location>
        <begin position="1"/>
        <end position="49"/>
    </location>
</feature>
<feature type="compositionally biased region" description="Low complexity" evidence="1">
    <location>
        <begin position="170"/>
        <end position="200"/>
    </location>
</feature>
<feature type="region of interest" description="Disordered" evidence="1">
    <location>
        <begin position="763"/>
        <end position="879"/>
    </location>
</feature>
<evidence type="ECO:0000313" key="2">
    <source>
        <dbReference type="EMBL" id="OBR81718.1"/>
    </source>
</evidence>
<feature type="compositionally biased region" description="Gly residues" evidence="1">
    <location>
        <begin position="359"/>
        <end position="368"/>
    </location>
</feature>
<accession>A0A1A5ZV90</accession>
<feature type="compositionally biased region" description="Polar residues" evidence="1">
    <location>
        <begin position="146"/>
        <end position="169"/>
    </location>
</feature>
<feature type="compositionally biased region" description="Gly residues" evidence="1">
    <location>
        <begin position="339"/>
        <end position="349"/>
    </location>
</feature>
<feature type="compositionally biased region" description="Basic and acidic residues" evidence="1">
    <location>
        <begin position="515"/>
        <end position="529"/>
    </location>
</feature>